<proteinExistence type="predicted"/>
<gene>
    <name evidence="2" type="ORF">mv_L337</name>
</gene>
<keyword evidence="1" id="KW-0472">Membrane</keyword>
<feature type="transmembrane region" description="Helical" evidence="1">
    <location>
        <begin position="204"/>
        <end position="225"/>
    </location>
</feature>
<reference evidence="2" key="1">
    <citation type="submission" date="2011-10" db="EMBL/GenBank/DDBJ databases">
        <title>Provirophages and transpovirons: unique mobilome of giant viruses.</title>
        <authorList>
            <person name="Desnues C."/>
            <person name="LaScola B."/>
            <person name="Yutin N."/>
            <person name="Fournous G."/>
            <person name="Koonin E."/>
            <person name="Raoult D."/>
        </authorList>
    </citation>
    <scope>NUCLEOTIDE SEQUENCE</scope>
    <source>
        <strain evidence="2">Mv13-mv</strain>
    </source>
</reference>
<evidence type="ECO:0000256" key="1">
    <source>
        <dbReference type="SAM" id="Phobius"/>
    </source>
</evidence>
<organism evidence="2">
    <name type="scientific">Moumouvirus sp. 'Monve'</name>
    <dbReference type="NCBI Taxonomy" id="1128131"/>
    <lineage>
        <taxon>Viruses</taxon>
        <taxon>Varidnaviria</taxon>
        <taxon>Bamfordvirae</taxon>
        <taxon>Nucleocytoviricota</taxon>
        <taxon>Megaviricetes</taxon>
        <taxon>Imitervirales</taxon>
        <taxon>Mimiviridae</taxon>
        <taxon>Megamimivirinae</taxon>
        <taxon>Moumouvirus</taxon>
    </lineage>
</organism>
<evidence type="ECO:0000313" key="2">
    <source>
        <dbReference type="EMBL" id="AEX62542.1"/>
    </source>
</evidence>
<accession>H2EDR9</accession>
<sequence>MNNTSNQYIIYDTSSNFKIVPSMRHDMIKNLSKYITDLKEYYNSTYGVDCFFWKLDRNNHCVIIDESVNEVREHISEQIYDIGSWIIAHNYNLIGDFCSRTENCIEYTIMDGCSKFLTHYVYIDKIDPEIFQQMIINKSEIIEQAKIIMNEYINKNKTINKYINQKNIINNTFNYIPQQNKNNNKMLFHTSKRYRKIPNCGGNLIQNIFTIIGILTTAAFCVYIFSG</sequence>
<dbReference type="EMBL" id="JN885997">
    <property type="protein sequence ID" value="AEX62542.1"/>
    <property type="molecule type" value="Genomic_DNA"/>
</dbReference>
<protein>
    <submittedName>
        <fullName evidence="2">Uncharacterized protein</fullName>
    </submittedName>
</protein>
<keyword evidence="1" id="KW-0812">Transmembrane</keyword>
<keyword evidence="1" id="KW-1133">Transmembrane helix</keyword>
<name>H2EDR9_9VIRU</name>